<comment type="caution">
    <text evidence="1">The sequence shown here is derived from an EMBL/GenBank/DDBJ whole genome shotgun (WGS) entry which is preliminary data.</text>
</comment>
<organism evidence="1 2">
    <name type="scientific">Riccia sorocarpa</name>
    <dbReference type="NCBI Taxonomy" id="122646"/>
    <lineage>
        <taxon>Eukaryota</taxon>
        <taxon>Viridiplantae</taxon>
        <taxon>Streptophyta</taxon>
        <taxon>Embryophyta</taxon>
        <taxon>Marchantiophyta</taxon>
        <taxon>Marchantiopsida</taxon>
        <taxon>Marchantiidae</taxon>
        <taxon>Marchantiales</taxon>
        <taxon>Ricciaceae</taxon>
        <taxon>Riccia</taxon>
    </lineage>
</organism>
<reference evidence="1 2" key="1">
    <citation type="submission" date="2024-09" db="EMBL/GenBank/DDBJ databases">
        <title>Chromosome-scale assembly of Riccia sorocarpa.</title>
        <authorList>
            <person name="Paukszto L."/>
        </authorList>
    </citation>
    <scope>NUCLEOTIDE SEQUENCE [LARGE SCALE GENOMIC DNA]</scope>
    <source>
        <strain evidence="1">LP-2024</strain>
        <tissue evidence="1">Aerial parts of the thallus</tissue>
    </source>
</reference>
<accession>A0ABD3HY24</accession>
<name>A0ABD3HY24_9MARC</name>
<dbReference type="AlphaFoldDB" id="A0ABD3HY24"/>
<evidence type="ECO:0000313" key="1">
    <source>
        <dbReference type="EMBL" id="KAL3696375.1"/>
    </source>
</evidence>
<protein>
    <submittedName>
        <fullName evidence="1">Uncharacterized protein</fullName>
    </submittedName>
</protein>
<dbReference type="Proteomes" id="UP001633002">
    <property type="component" value="Unassembled WGS sequence"/>
</dbReference>
<evidence type="ECO:0000313" key="2">
    <source>
        <dbReference type="Proteomes" id="UP001633002"/>
    </source>
</evidence>
<keyword evidence="2" id="KW-1185">Reference proteome</keyword>
<gene>
    <name evidence="1" type="ORF">R1sor_010451</name>
</gene>
<proteinExistence type="predicted"/>
<dbReference type="EMBL" id="JBJQOH010000002">
    <property type="protein sequence ID" value="KAL3696375.1"/>
    <property type="molecule type" value="Genomic_DNA"/>
</dbReference>
<sequence length="79" mass="8911">MTELTVYTAACYLPLVVRQGLGLPISVSASLPPYQAPMRCEELAEFSSWNREDLRTWYRFQCSSSVSHLNAVTRLQLTG</sequence>